<evidence type="ECO:0000313" key="1">
    <source>
        <dbReference type="EMBL" id="KAH3701271.1"/>
    </source>
</evidence>
<proteinExistence type="predicted"/>
<keyword evidence="2" id="KW-1185">Reference proteome</keyword>
<dbReference type="EMBL" id="JAIWYP010000015">
    <property type="protein sequence ID" value="KAH3701271.1"/>
    <property type="molecule type" value="Genomic_DNA"/>
</dbReference>
<comment type="caution">
    <text evidence="1">The sequence shown here is derived from an EMBL/GenBank/DDBJ whole genome shotgun (WGS) entry which is preliminary data.</text>
</comment>
<name>A0A9D3YJS1_DREPO</name>
<accession>A0A9D3YJS1</accession>
<dbReference type="Proteomes" id="UP000828390">
    <property type="component" value="Unassembled WGS sequence"/>
</dbReference>
<reference evidence="1" key="1">
    <citation type="journal article" date="2019" name="bioRxiv">
        <title>The Genome of the Zebra Mussel, Dreissena polymorpha: A Resource for Invasive Species Research.</title>
        <authorList>
            <person name="McCartney M.A."/>
            <person name="Auch B."/>
            <person name="Kono T."/>
            <person name="Mallez S."/>
            <person name="Zhang Y."/>
            <person name="Obille A."/>
            <person name="Becker A."/>
            <person name="Abrahante J.E."/>
            <person name="Garbe J."/>
            <person name="Badalamenti J.P."/>
            <person name="Herman A."/>
            <person name="Mangelson H."/>
            <person name="Liachko I."/>
            <person name="Sullivan S."/>
            <person name="Sone E.D."/>
            <person name="Koren S."/>
            <person name="Silverstein K.A.T."/>
            <person name="Beckman K.B."/>
            <person name="Gohl D.M."/>
        </authorList>
    </citation>
    <scope>NUCLEOTIDE SEQUENCE</scope>
    <source>
        <strain evidence="1">Duluth1</strain>
        <tissue evidence="1">Whole animal</tissue>
    </source>
</reference>
<evidence type="ECO:0000313" key="2">
    <source>
        <dbReference type="Proteomes" id="UP000828390"/>
    </source>
</evidence>
<dbReference type="AlphaFoldDB" id="A0A9D3YJS1"/>
<protein>
    <submittedName>
        <fullName evidence="1">Uncharacterized protein</fullName>
    </submittedName>
</protein>
<sequence>MASPSENNVVATVLSGFYAAFGVSRFPQEMSHKPFGKDRNYGGPTAGGFQVYDEFTTSRQQVCSPQSLAR</sequence>
<gene>
    <name evidence="1" type="ORF">DPMN_076254</name>
</gene>
<reference evidence="1" key="2">
    <citation type="submission" date="2020-11" db="EMBL/GenBank/DDBJ databases">
        <authorList>
            <person name="McCartney M.A."/>
            <person name="Auch B."/>
            <person name="Kono T."/>
            <person name="Mallez S."/>
            <person name="Becker A."/>
            <person name="Gohl D.M."/>
            <person name="Silverstein K.A.T."/>
            <person name="Koren S."/>
            <person name="Bechman K.B."/>
            <person name="Herman A."/>
            <person name="Abrahante J.E."/>
            <person name="Garbe J."/>
        </authorList>
    </citation>
    <scope>NUCLEOTIDE SEQUENCE</scope>
    <source>
        <strain evidence="1">Duluth1</strain>
        <tissue evidence="1">Whole animal</tissue>
    </source>
</reference>
<organism evidence="1 2">
    <name type="scientific">Dreissena polymorpha</name>
    <name type="common">Zebra mussel</name>
    <name type="synonym">Mytilus polymorpha</name>
    <dbReference type="NCBI Taxonomy" id="45954"/>
    <lineage>
        <taxon>Eukaryota</taxon>
        <taxon>Metazoa</taxon>
        <taxon>Spiralia</taxon>
        <taxon>Lophotrochozoa</taxon>
        <taxon>Mollusca</taxon>
        <taxon>Bivalvia</taxon>
        <taxon>Autobranchia</taxon>
        <taxon>Heteroconchia</taxon>
        <taxon>Euheterodonta</taxon>
        <taxon>Imparidentia</taxon>
        <taxon>Neoheterodontei</taxon>
        <taxon>Myida</taxon>
        <taxon>Dreissenoidea</taxon>
        <taxon>Dreissenidae</taxon>
        <taxon>Dreissena</taxon>
    </lineage>
</organism>